<dbReference type="EMBL" id="JAVIIW010000039">
    <property type="protein sequence ID" value="MDX8481950.1"/>
    <property type="molecule type" value="Genomic_DNA"/>
</dbReference>
<dbReference type="Gene3D" id="2.60.120.330">
    <property type="entry name" value="B-lactam Antibiotic, Isopenicillin N Synthase, Chain"/>
    <property type="match status" value="1"/>
</dbReference>
<organism evidence="2 3">
    <name type="scientific">Mesorhizobium album</name>
    <dbReference type="NCBI Taxonomy" id="3072314"/>
    <lineage>
        <taxon>Bacteria</taxon>
        <taxon>Pseudomonadati</taxon>
        <taxon>Pseudomonadota</taxon>
        <taxon>Alphaproteobacteria</taxon>
        <taxon>Hyphomicrobiales</taxon>
        <taxon>Phyllobacteriaceae</taxon>
        <taxon>Mesorhizobium</taxon>
    </lineage>
</organism>
<dbReference type="InterPro" id="IPR027443">
    <property type="entry name" value="IPNS-like_sf"/>
</dbReference>
<feature type="domain" description="Non-haem dioxygenase N-terminal" evidence="1">
    <location>
        <begin position="6"/>
        <end position="60"/>
    </location>
</feature>
<comment type="caution">
    <text evidence="2">The sequence shown here is derived from an EMBL/GenBank/DDBJ whole genome shotgun (WGS) entry which is preliminary data.</text>
</comment>
<name>A0ABU4Y4T3_9HYPH</name>
<evidence type="ECO:0000313" key="2">
    <source>
        <dbReference type="EMBL" id="MDX8481950.1"/>
    </source>
</evidence>
<accession>A0ABU4Y4T3</accession>
<gene>
    <name evidence="2" type="ORF">RFN28_26325</name>
</gene>
<evidence type="ECO:0000259" key="1">
    <source>
        <dbReference type="Pfam" id="PF14226"/>
    </source>
</evidence>
<proteinExistence type="predicted"/>
<protein>
    <submittedName>
        <fullName evidence="2">2-oxoglutarate and iron-dependent oxygenase domain-containing protein</fullName>
    </submittedName>
</protein>
<keyword evidence="3" id="KW-1185">Reference proteome</keyword>
<dbReference type="SUPFAM" id="SSF51197">
    <property type="entry name" value="Clavaminate synthase-like"/>
    <property type="match status" value="1"/>
</dbReference>
<dbReference type="RefSeq" id="WP_320290093.1">
    <property type="nucleotide sequence ID" value="NZ_JAVIIW010000039.1"/>
</dbReference>
<dbReference type="Pfam" id="PF14226">
    <property type="entry name" value="DIOX_N"/>
    <property type="match status" value="1"/>
</dbReference>
<dbReference type="Proteomes" id="UP001287059">
    <property type="component" value="Unassembled WGS sequence"/>
</dbReference>
<reference evidence="2 3" key="1">
    <citation type="submission" date="2023-08" db="EMBL/GenBank/DDBJ databases">
        <title>Implementing the SeqCode for naming new Mesorhizobium species isolated from Vachellia karroo root nodules.</title>
        <authorList>
            <person name="Van Lill M."/>
        </authorList>
    </citation>
    <scope>NUCLEOTIDE SEQUENCE [LARGE SCALE GENOMIC DNA]</scope>
    <source>
        <strain evidence="2 3">VK24D</strain>
    </source>
</reference>
<dbReference type="InterPro" id="IPR026992">
    <property type="entry name" value="DIOX_N"/>
</dbReference>
<sequence>MSADAIPVLDFSGYQADPDSRRQFLEELRRAARDVGFFYLSGHGVPQSLIDDVLGASRRFRFAGRGQLRQTRKLAHQCASLIGIGPMAALRLSDVQASITRVR</sequence>
<evidence type="ECO:0000313" key="3">
    <source>
        <dbReference type="Proteomes" id="UP001287059"/>
    </source>
</evidence>